<accession>A0A0K8P601</accession>
<reference evidence="2 3" key="2">
    <citation type="journal article" date="2016" name="Science">
        <title>A bacterium that degrades and assimilates poly(ethylene terephthalate).</title>
        <authorList>
            <person name="Yoshida S."/>
            <person name="Hiraga K."/>
            <person name="Takehana T."/>
            <person name="Taniguchi I."/>
            <person name="Yamaji H."/>
            <person name="Maeda Y."/>
            <person name="Toyohara K."/>
            <person name="Miyamoto K."/>
            <person name="Kimura Y."/>
            <person name="Oda K."/>
        </authorList>
    </citation>
    <scope>NUCLEOTIDE SEQUENCE [LARGE SCALE GENOMIC DNA]</scope>
    <source>
        <strain evidence="3">NBRC 110686 / TISTR 2288 / 201-F6</strain>
    </source>
</reference>
<evidence type="ECO:0000313" key="2">
    <source>
        <dbReference type="EMBL" id="GAP38133.1"/>
    </source>
</evidence>
<dbReference type="Pfam" id="PF19802">
    <property type="entry name" value="DUF6285"/>
    <property type="match status" value="1"/>
</dbReference>
<dbReference type="OrthoDB" id="8854847at2"/>
<comment type="caution">
    <text evidence="2">The sequence shown here is derived from an EMBL/GenBank/DDBJ whole genome shotgun (WGS) entry which is preliminary data.</text>
</comment>
<reference evidence="3" key="1">
    <citation type="submission" date="2015-07" db="EMBL/GenBank/DDBJ databases">
        <title>Discovery of a poly(ethylene terephthalate assimilation.</title>
        <authorList>
            <person name="Yoshida S."/>
            <person name="Hiraga K."/>
            <person name="Takehana T."/>
            <person name="Taniguchi I."/>
            <person name="Yamaji H."/>
            <person name="Maeda Y."/>
            <person name="Toyohara K."/>
            <person name="Miyamoto K."/>
            <person name="Kimura Y."/>
            <person name="Oda K."/>
        </authorList>
    </citation>
    <scope>NUCLEOTIDE SEQUENCE [LARGE SCALE GENOMIC DNA]</scope>
    <source>
        <strain evidence="3">NBRC 110686 / TISTR 2288 / 201-F6</strain>
    </source>
</reference>
<feature type="domain" description="DUF6285" evidence="1">
    <location>
        <begin position="25"/>
        <end position="119"/>
    </location>
</feature>
<dbReference type="InterPro" id="IPR046252">
    <property type="entry name" value="DUF6285"/>
</dbReference>
<evidence type="ECO:0000313" key="3">
    <source>
        <dbReference type="Proteomes" id="UP000037660"/>
    </source>
</evidence>
<sequence>MSNRVPTTDVLLRATLDYLDQELLPTLEGYHRFQTRVCINVLRTVQREFALSDAADAAEHARLADLLGHPGEGVDPNPALNAELAEAIASGRLALDAPGLVEHLRRTLADSLAIDNPRWIAGEAN</sequence>
<dbReference type="RefSeq" id="WP_054022024.1">
    <property type="nucleotide sequence ID" value="NZ_BBYR01000066.1"/>
</dbReference>
<gene>
    <name evidence="2" type="ORF">ISF6_4327</name>
</gene>
<name>A0A0K8P601_PISS1</name>
<protein>
    <recommendedName>
        <fullName evidence="1">DUF6285 domain-containing protein</fullName>
    </recommendedName>
</protein>
<evidence type="ECO:0000259" key="1">
    <source>
        <dbReference type="Pfam" id="PF19802"/>
    </source>
</evidence>
<organism evidence="2 3">
    <name type="scientific">Piscinibacter sakaiensis</name>
    <name type="common">Ideonella sakaiensis</name>
    <dbReference type="NCBI Taxonomy" id="1547922"/>
    <lineage>
        <taxon>Bacteria</taxon>
        <taxon>Pseudomonadati</taxon>
        <taxon>Pseudomonadota</taxon>
        <taxon>Betaproteobacteria</taxon>
        <taxon>Burkholderiales</taxon>
        <taxon>Sphaerotilaceae</taxon>
        <taxon>Piscinibacter</taxon>
    </lineage>
</organism>
<keyword evidence="3" id="KW-1185">Reference proteome</keyword>
<dbReference type="AlphaFoldDB" id="A0A0K8P601"/>
<proteinExistence type="predicted"/>
<dbReference type="EMBL" id="BBYR01000066">
    <property type="protein sequence ID" value="GAP38133.1"/>
    <property type="molecule type" value="Genomic_DNA"/>
</dbReference>
<dbReference type="STRING" id="1547922.ISF6_4327"/>
<dbReference type="Proteomes" id="UP000037660">
    <property type="component" value="Unassembled WGS sequence"/>
</dbReference>